<gene>
    <name evidence="1" type="ORF">M413DRAFT_259414</name>
</gene>
<sequence>MRLLPTNLFLGYREMSGASGPPNTGLEMISCAGWATRKPFRRHRWSVVPIQAKCFRIGETDASFRIIMPLTPKISLSGQETCASVVRKALKTIGFRACVYASETELMGVLYRCQASHPGTSRCWRSISGRRSKRRLFPIIGQPSNSPLRYQGTLSNRALHLTYCNRSTPVQLEGSIMSSSVIKPVPQILVRNRISRTRSPPIPPPSHDIFRNPIHDICRIACYNDLVEPFFIPGSQDECRKSGT</sequence>
<dbReference type="HOGENOM" id="CLU_1138110_0_0_1"/>
<dbReference type="AlphaFoldDB" id="A0A0C3CRW0"/>
<organism evidence="1 2">
    <name type="scientific">Hebeloma cylindrosporum</name>
    <dbReference type="NCBI Taxonomy" id="76867"/>
    <lineage>
        <taxon>Eukaryota</taxon>
        <taxon>Fungi</taxon>
        <taxon>Dikarya</taxon>
        <taxon>Basidiomycota</taxon>
        <taxon>Agaricomycotina</taxon>
        <taxon>Agaricomycetes</taxon>
        <taxon>Agaricomycetidae</taxon>
        <taxon>Agaricales</taxon>
        <taxon>Agaricineae</taxon>
        <taxon>Hymenogastraceae</taxon>
        <taxon>Hebeloma</taxon>
    </lineage>
</organism>
<proteinExistence type="predicted"/>
<dbReference type="Proteomes" id="UP000053424">
    <property type="component" value="Unassembled WGS sequence"/>
</dbReference>
<accession>A0A0C3CRW0</accession>
<name>A0A0C3CRW0_HEBCY</name>
<dbReference type="EMBL" id="KN831770">
    <property type="protein sequence ID" value="KIM46591.1"/>
    <property type="molecule type" value="Genomic_DNA"/>
</dbReference>
<reference evidence="1 2" key="1">
    <citation type="submission" date="2014-04" db="EMBL/GenBank/DDBJ databases">
        <authorList>
            <consortium name="DOE Joint Genome Institute"/>
            <person name="Kuo A."/>
            <person name="Gay G."/>
            <person name="Dore J."/>
            <person name="Kohler A."/>
            <person name="Nagy L.G."/>
            <person name="Floudas D."/>
            <person name="Copeland A."/>
            <person name="Barry K.W."/>
            <person name="Cichocki N."/>
            <person name="Veneault-Fourrey C."/>
            <person name="LaButti K."/>
            <person name="Lindquist E.A."/>
            <person name="Lipzen A."/>
            <person name="Lundell T."/>
            <person name="Morin E."/>
            <person name="Murat C."/>
            <person name="Sun H."/>
            <person name="Tunlid A."/>
            <person name="Henrissat B."/>
            <person name="Grigoriev I.V."/>
            <person name="Hibbett D.S."/>
            <person name="Martin F."/>
            <person name="Nordberg H.P."/>
            <person name="Cantor M.N."/>
            <person name="Hua S.X."/>
        </authorList>
    </citation>
    <scope>NUCLEOTIDE SEQUENCE [LARGE SCALE GENOMIC DNA]</scope>
    <source>
        <strain evidence="2">h7</strain>
    </source>
</reference>
<protein>
    <submittedName>
        <fullName evidence="1">Uncharacterized protein</fullName>
    </submittedName>
</protein>
<evidence type="ECO:0000313" key="2">
    <source>
        <dbReference type="Proteomes" id="UP000053424"/>
    </source>
</evidence>
<keyword evidence="2" id="KW-1185">Reference proteome</keyword>
<reference evidence="2" key="2">
    <citation type="submission" date="2015-01" db="EMBL/GenBank/DDBJ databases">
        <title>Evolutionary Origins and Diversification of the Mycorrhizal Mutualists.</title>
        <authorList>
            <consortium name="DOE Joint Genome Institute"/>
            <consortium name="Mycorrhizal Genomics Consortium"/>
            <person name="Kohler A."/>
            <person name="Kuo A."/>
            <person name="Nagy L.G."/>
            <person name="Floudas D."/>
            <person name="Copeland A."/>
            <person name="Barry K.W."/>
            <person name="Cichocki N."/>
            <person name="Veneault-Fourrey C."/>
            <person name="LaButti K."/>
            <person name="Lindquist E.A."/>
            <person name="Lipzen A."/>
            <person name="Lundell T."/>
            <person name="Morin E."/>
            <person name="Murat C."/>
            <person name="Riley R."/>
            <person name="Ohm R."/>
            <person name="Sun H."/>
            <person name="Tunlid A."/>
            <person name="Henrissat B."/>
            <person name="Grigoriev I.V."/>
            <person name="Hibbett D.S."/>
            <person name="Martin F."/>
        </authorList>
    </citation>
    <scope>NUCLEOTIDE SEQUENCE [LARGE SCALE GENOMIC DNA]</scope>
    <source>
        <strain evidence="2">h7</strain>
    </source>
</reference>
<evidence type="ECO:0000313" key="1">
    <source>
        <dbReference type="EMBL" id="KIM46591.1"/>
    </source>
</evidence>